<accession>A0AAE0ED36</accession>
<protein>
    <submittedName>
        <fullName evidence="2">Uncharacterized protein</fullName>
    </submittedName>
</protein>
<evidence type="ECO:0000256" key="1">
    <source>
        <dbReference type="SAM" id="MobiDB-lite"/>
    </source>
</evidence>
<dbReference type="InterPro" id="IPR029068">
    <property type="entry name" value="Glyas_Bleomycin-R_OHBP_Dase"/>
</dbReference>
<dbReference type="Proteomes" id="UP001281410">
    <property type="component" value="Unassembled WGS sequence"/>
</dbReference>
<name>A0AAE0ED36_9ROSI</name>
<evidence type="ECO:0000313" key="3">
    <source>
        <dbReference type="Proteomes" id="UP001281410"/>
    </source>
</evidence>
<dbReference type="AlphaFoldDB" id="A0AAE0ED36"/>
<dbReference type="SUPFAM" id="SSF54593">
    <property type="entry name" value="Glyoxalase/Bleomycin resistance protein/Dihydroxybiphenyl dioxygenase"/>
    <property type="match status" value="1"/>
</dbReference>
<dbReference type="EMBL" id="JANJYJ010000003">
    <property type="protein sequence ID" value="KAK3223866.1"/>
    <property type="molecule type" value="Genomic_DNA"/>
</dbReference>
<reference evidence="2" key="1">
    <citation type="journal article" date="2023" name="Plant J.">
        <title>Genome sequences and population genomics provide insights into the demographic history, inbreeding, and mutation load of two 'living fossil' tree species of Dipteronia.</title>
        <authorList>
            <person name="Feng Y."/>
            <person name="Comes H.P."/>
            <person name="Chen J."/>
            <person name="Zhu S."/>
            <person name="Lu R."/>
            <person name="Zhang X."/>
            <person name="Li P."/>
            <person name="Qiu J."/>
            <person name="Olsen K.M."/>
            <person name="Qiu Y."/>
        </authorList>
    </citation>
    <scope>NUCLEOTIDE SEQUENCE</scope>
    <source>
        <strain evidence="2">NBL</strain>
    </source>
</reference>
<comment type="caution">
    <text evidence="2">The sequence shown here is derived from an EMBL/GenBank/DDBJ whole genome shotgun (WGS) entry which is preliminary data.</text>
</comment>
<dbReference type="PANTHER" id="PTHR46142">
    <property type="match status" value="1"/>
</dbReference>
<evidence type="ECO:0000313" key="2">
    <source>
        <dbReference type="EMBL" id="KAK3223866.1"/>
    </source>
</evidence>
<feature type="region of interest" description="Disordered" evidence="1">
    <location>
        <begin position="1"/>
        <end position="26"/>
    </location>
</feature>
<proteinExistence type="predicted"/>
<keyword evidence="3" id="KW-1185">Reference proteome</keyword>
<sequence length="61" mass="7153">MEDNKEEKKNTNGEDNGKTKKKKKKVDDQLPLMVLNHVSRLYRNVKDSINFYTKVLGFVLI</sequence>
<organism evidence="2 3">
    <name type="scientific">Dipteronia sinensis</name>
    <dbReference type="NCBI Taxonomy" id="43782"/>
    <lineage>
        <taxon>Eukaryota</taxon>
        <taxon>Viridiplantae</taxon>
        <taxon>Streptophyta</taxon>
        <taxon>Embryophyta</taxon>
        <taxon>Tracheophyta</taxon>
        <taxon>Spermatophyta</taxon>
        <taxon>Magnoliopsida</taxon>
        <taxon>eudicotyledons</taxon>
        <taxon>Gunneridae</taxon>
        <taxon>Pentapetalae</taxon>
        <taxon>rosids</taxon>
        <taxon>malvids</taxon>
        <taxon>Sapindales</taxon>
        <taxon>Sapindaceae</taxon>
        <taxon>Hippocastanoideae</taxon>
        <taxon>Acereae</taxon>
        <taxon>Dipteronia</taxon>
    </lineage>
</organism>
<dbReference type="PANTHER" id="PTHR46142:SF8">
    <property type="entry name" value="EXPRESSED PROTEIN"/>
    <property type="match status" value="1"/>
</dbReference>
<feature type="compositionally biased region" description="Basic and acidic residues" evidence="1">
    <location>
        <begin position="1"/>
        <end position="18"/>
    </location>
</feature>
<dbReference type="Gene3D" id="3.10.180.10">
    <property type="entry name" value="2,3-Dihydroxybiphenyl 1,2-Dioxygenase, domain 1"/>
    <property type="match status" value="1"/>
</dbReference>
<gene>
    <name evidence="2" type="ORF">Dsin_010891</name>
</gene>